<organism evidence="1 2">
    <name type="scientific">Fusarium austroafricanum</name>
    <dbReference type="NCBI Taxonomy" id="2364996"/>
    <lineage>
        <taxon>Eukaryota</taxon>
        <taxon>Fungi</taxon>
        <taxon>Dikarya</taxon>
        <taxon>Ascomycota</taxon>
        <taxon>Pezizomycotina</taxon>
        <taxon>Sordariomycetes</taxon>
        <taxon>Hypocreomycetidae</taxon>
        <taxon>Hypocreales</taxon>
        <taxon>Nectriaceae</taxon>
        <taxon>Fusarium</taxon>
        <taxon>Fusarium concolor species complex</taxon>
    </lineage>
</organism>
<dbReference type="AlphaFoldDB" id="A0A8H4PEY1"/>
<proteinExistence type="predicted"/>
<evidence type="ECO:0000313" key="2">
    <source>
        <dbReference type="Proteomes" id="UP000605986"/>
    </source>
</evidence>
<protein>
    <submittedName>
        <fullName evidence="1">Uncharacterized protein</fullName>
    </submittedName>
</protein>
<keyword evidence="2" id="KW-1185">Reference proteome</keyword>
<sequence>MMVAAPLPEPKVIKITRNTLAYLGYGVMVEGEETLDMLQGVLVVIACSDQAIYVMLQAARLLLIEIPDWDAQSARQALNLNDILVRMISRFEEAEKLRNAEAEAFAHYACDEEAASEMTGNLKLAKETRWLNRWFEARSQGYRVGDMLLAEFGEDEVQNIIRPSWSVGLLEEMPWNIG</sequence>
<gene>
    <name evidence="1" type="ORF">F53441_166</name>
</gene>
<name>A0A8H4PEY1_9HYPO</name>
<comment type="caution">
    <text evidence="1">The sequence shown here is derived from an EMBL/GenBank/DDBJ whole genome shotgun (WGS) entry which is preliminary data.</text>
</comment>
<reference evidence="1" key="1">
    <citation type="submission" date="2020-01" db="EMBL/GenBank/DDBJ databases">
        <title>Identification and distribution of gene clusters putatively required for synthesis of sphingolipid metabolism inhibitors in phylogenetically diverse species of the filamentous fungus Fusarium.</title>
        <authorList>
            <person name="Kim H.-S."/>
            <person name="Busman M."/>
            <person name="Brown D.W."/>
            <person name="Divon H."/>
            <person name="Uhlig S."/>
            <person name="Proctor R.H."/>
        </authorList>
    </citation>
    <scope>NUCLEOTIDE SEQUENCE</scope>
    <source>
        <strain evidence="1">NRRL 53441</strain>
    </source>
</reference>
<dbReference type="Proteomes" id="UP000605986">
    <property type="component" value="Unassembled WGS sequence"/>
</dbReference>
<dbReference type="EMBL" id="JAADJG010000006">
    <property type="protein sequence ID" value="KAF4458012.1"/>
    <property type="molecule type" value="Genomic_DNA"/>
</dbReference>
<evidence type="ECO:0000313" key="1">
    <source>
        <dbReference type="EMBL" id="KAF4458012.1"/>
    </source>
</evidence>
<dbReference type="OrthoDB" id="5217604at2759"/>
<accession>A0A8H4PEY1</accession>